<dbReference type="AlphaFoldDB" id="A0A498MN24"/>
<dbReference type="InterPro" id="IPR027417">
    <property type="entry name" value="P-loop_NTPase"/>
</dbReference>
<evidence type="ECO:0000256" key="9">
    <source>
        <dbReference type="SAM" id="MobiDB-lite"/>
    </source>
</evidence>
<dbReference type="Gene3D" id="3.40.50.300">
    <property type="entry name" value="P-loop containing nucleotide triphosphate hydrolases"/>
    <property type="match status" value="1"/>
</dbReference>
<dbReference type="Pfam" id="PF00488">
    <property type="entry name" value="MutS_V"/>
    <property type="match status" value="1"/>
</dbReference>
<dbReference type="PIRSF" id="PIRSF037677">
    <property type="entry name" value="DNA_mis_repair_Msh6"/>
    <property type="match status" value="1"/>
</dbReference>
<comment type="caution">
    <text evidence="11">The sequence shown here is derived from an EMBL/GenBank/DDBJ whole genome shotgun (WGS) entry which is preliminary data.</text>
</comment>
<keyword evidence="6" id="KW-0238">DNA-binding</keyword>
<reference evidence="11 12" key="1">
    <citation type="submission" date="2018-03" db="EMBL/GenBank/DDBJ databases">
        <title>Draft genome sequence of Rohu Carp (Labeo rohita).</title>
        <authorList>
            <person name="Das P."/>
            <person name="Kushwaha B."/>
            <person name="Joshi C.G."/>
            <person name="Kumar D."/>
            <person name="Nagpure N.S."/>
            <person name="Sahoo L."/>
            <person name="Das S.P."/>
            <person name="Bit A."/>
            <person name="Patnaik S."/>
            <person name="Meher P.K."/>
            <person name="Jayasankar P."/>
            <person name="Koringa P.G."/>
            <person name="Patel N.V."/>
            <person name="Hinsu A.T."/>
            <person name="Kumar R."/>
            <person name="Pandey M."/>
            <person name="Agarwal S."/>
            <person name="Srivastava S."/>
            <person name="Singh M."/>
            <person name="Iquebal M.A."/>
            <person name="Jaiswal S."/>
            <person name="Angadi U.B."/>
            <person name="Kumar N."/>
            <person name="Raza M."/>
            <person name="Shah T.M."/>
            <person name="Rai A."/>
            <person name="Jena J.K."/>
        </authorList>
    </citation>
    <scope>NUCLEOTIDE SEQUENCE [LARGE SCALE GENOMIC DNA]</scope>
    <source>
        <strain evidence="11">DASCIFA01</strain>
        <tissue evidence="11">Testis</tissue>
    </source>
</reference>
<dbReference type="Pfam" id="PF01624">
    <property type="entry name" value="MutS_I"/>
    <property type="match status" value="1"/>
</dbReference>
<dbReference type="PANTHER" id="PTHR11361">
    <property type="entry name" value="DNA MISMATCH REPAIR PROTEIN MUTS FAMILY MEMBER"/>
    <property type="match status" value="1"/>
</dbReference>
<evidence type="ECO:0000313" key="12">
    <source>
        <dbReference type="Proteomes" id="UP000290572"/>
    </source>
</evidence>
<dbReference type="SUPFAM" id="SSF48334">
    <property type="entry name" value="DNA repair protein MutS, domain III"/>
    <property type="match status" value="1"/>
</dbReference>
<gene>
    <name evidence="11" type="ORF">ROHU_024370</name>
</gene>
<evidence type="ECO:0000256" key="6">
    <source>
        <dbReference type="ARBA" id="ARBA00023125"/>
    </source>
</evidence>
<organism evidence="11 12">
    <name type="scientific">Labeo rohita</name>
    <name type="common">Indian major carp</name>
    <name type="synonym">Cyprinus rohita</name>
    <dbReference type="NCBI Taxonomy" id="84645"/>
    <lineage>
        <taxon>Eukaryota</taxon>
        <taxon>Metazoa</taxon>
        <taxon>Chordata</taxon>
        <taxon>Craniata</taxon>
        <taxon>Vertebrata</taxon>
        <taxon>Euteleostomi</taxon>
        <taxon>Actinopterygii</taxon>
        <taxon>Neopterygii</taxon>
        <taxon>Teleostei</taxon>
        <taxon>Ostariophysi</taxon>
        <taxon>Cypriniformes</taxon>
        <taxon>Cyprinidae</taxon>
        <taxon>Labeoninae</taxon>
        <taxon>Labeonini</taxon>
        <taxon>Labeo</taxon>
    </lineage>
</organism>
<dbReference type="Proteomes" id="UP000290572">
    <property type="component" value="Unassembled WGS sequence"/>
</dbReference>
<keyword evidence="7" id="KW-0234">DNA repair</keyword>
<dbReference type="GO" id="GO:0140664">
    <property type="term" value="F:ATP-dependent DNA damage sensor activity"/>
    <property type="evidence" value="ECO:0007669"/>
    <property type="project" value="InterPro"/>
</dbReference>
<dbReference type="PROSITE" id="PS00486">
    <property type="entry name" value="DNA_MISMATCH_REPAIR_2"/>
    <property type="match status" value="1"/>
</dbReference>
<dbReference type="InterPro" id="IPR016151">
    <property type="entry name" value="DNA_mismatch_repair_MutS_N"/>
</dbReference>
<feature type="region of interest" description="Disordered" evidence="9">
    <location>
        <begin position="124"/>
        <end position="148"/>
    </location>
</feature>
<dbReference type="InterPro" id="IPR045076">
    <property type="entry name" value="MutS"/>
</dbReference>
<dbReference type="InterPro" id="IPR036678">
    <property type="entry name" value="MutS_con_dom_sf"/>
</dbReference>
<dbReference type="InterPro" id="IPR017261">
    <property type="entry name" value="DNA_mismatch_repair_MutS/MSH"/>
</dbReference>
<dbReference type="SUPFAM" id="SSF55271">
    <property type="entry name" value="DNA repair protein MutS, domain I"/>
    <property type="match status" value="1"/>
</dbReference>
<dbReference type="Gene3D" id="3.30.420.110">
    <property type="entry name" value="MutS, connector domain"/>
    <property type="match status" value="1"/>
</dbReference>
<dbReference type="Pfam" id="PF05188">
    <property type="entry name" value="MutS_II"/>
    <property type="match status" value="1"/>
</dbReference>
<evidence type="ECO:0000256" key="2">
    <source>
        <dbReference type="ARBA" id="ARBA00022151"/>
    </source>
</evidence>
<dbReference type="SUPFAM" id="SSF53150">
    <property type="entry name" value="DNA repair protein MutS, domain II"/>
    <property type="match status" value="1"/>
</dbReference>
<keyword evidence="5" id="KW-0067">ATP-binding</keyword>
<feature type="domain" description="DNA mismatch repair proteins mutS family" evidence="10">
    <location>
        <begin position="786"/>
        <end position="802"/>
    </location>
</feature>
<evidence type="ECO:0000256" key="7">
    <source>
        <dbReference type="ARBA" id="ARBA00023204"/>
    </source>
</evidence>
<evidence type="ECO:0000256" key="4">
    <source>
        <dbReference type="ARBA" id="ARBA00022763"/>
    </source>
</evidence>
<dbReference type="EMBL" id="QBIY01012619">
    <property type="protein sequence ID" value="RXN21193.1"/>
    <property type="molecule type" value="Genomic_DNA"/>
</dbReference>
<dbReference type="GO" id="GO:0005524">
    <property type="term" value="F:ATP binding"/>
    <property type="evidence" value="ECO:0007669"/>
    <property type="project" value="UniProtKB-KW"/>
</dbReference>
<comment type="similarity">
    <text evidence="1">Belongs to the DNA mismatch repair MutS family. MSH3 subfamily.</text>
</comment>
<dbReference type="PANTHER" id="PTHR11361:SF122">
    <property type="entry name" value="DNA MISMATCH REPAIR PROTEIN MSH3"/>
    <property type="match status" value="1"/>
</dbReference>
<dbReference type="Gene3D" id="3.40.1170.10">
    <property type="entry name" value="DNA repair protein MutS, domain I"/>
    <property type="match status" value="1"/>
</dbReference>
<dbReference type="Gene3D" id="1.10.1420.10">
    <property type="match status" value="1"/>
</dbReference>
<name>A0A498MN24_LABRO</name>
<accession>A0A498MN24</accession>
<dbReference type="InterPro" id="IPR007695">
    <property type="entry name" value="DNA_mismatch_repair_MutS-lik_N"/>
</dbReference>
<dbReference type="GO" id="GO:0016447">
    <property type="term" value="P:somatic recombination of immunoglobulin gene segments"/>
    <property type="evidence" value="ECO:0007669"/>
    <property type="project" value="TreeGrafter"/>
</dbReference>
<dbReference type="SMART" id="SM00534">
    <property type="entry name" value="MUTSac"/>
    <property type="match status" value="1"/>
</dbReference>
<keyword evidence="4" id="KW-0227">DNA damage</keyword>
<feature type="compositionally biased region" description="Polar residues" evidence="9">
    <location>
        <begin position="12"/>
        <end position="31"/>
    </location>
</feature>
<evidence type="ECO:0000256" key="5">
    <source>
        <dbReference type="ARBA" id="ARBA00022840"/>
    </source>
</evidence>
<dbReference type="InterPro" id="IPR007860">
    <property type="entry name" value="DNA_mmatch_repair_MutS_con_dom"/>
</dbReference>
<dbReference type="InterPro" id="IPR000432">
    <property type="entry name" value="DNA_mismatch_repair_MutS_C"/>
</dbReference>
<dbReference type="STRING" id="84645.A0A498MN24"/>
<protein>
    <recommendedName>
        <fullName evidence="2 8">DNA mismatch repair protein MSH3</fullName>
    </recommendedName>
    <alternativeName>
        <fullName evidence="2 8">DNA mismatch repair protein MSH3</fullName>
    </alternativeName>
</protein>
<dbReference type="GO" id="GO:0005634">
    <property type="term" value="C:nucleus"/>
    <property type="evidence" value="ECO:0007669"/>
    <property type="project" value="TreeGrafter"/>
</dbReference>
<keyword evidence="3" id="KW-0547">Nucleotide-binding</keyword>
<dbReference type="FunFam" id="1.10.1420.10:FF:000004">
    <property type="entry name" value="DNA mismatch repair protein Msh3"/>
    <property type="match status" value="1"/>
</dbReference>
<dbReference type="GO" id="GO:0006298">
    <property type="term" value="P:mismatch repair"/>
    <property type="evidence" value="ECO:0007669"/>
    <property type="project" value="InterPro"/>
</dbReference>
<dbReference type="InterPro" id="IPR036187">
    <property type="entry name" value="DNA_mismatch_repair_MutS_sf"/>
</dbReference>
<sequence>MPANKSSKKSSNQTTISRFFTSANDKSQPTDQAGIKCKDGRHEGRGKKRLSDGGMSAEKRAKLSHSVEEERDEECKVTPNTLDKTVSSRASVSHATLARLKDFSCSGSSESRVSDHVMKMEVEPSGSGKAESSAAQHHNAIMKNSPSELEEEVKEEPIKIKQEFSFSQFAKNTVIKKSSEEPAVPNRRTKSIYTPLEEQYMEIKKQHADTVLCVECGYKYRFFGEDAEIAAKELNITCHLDHNFMTASIPTHRLFVHVRRLVSQGYKVGVVKQTETTAIKASGTNKSSLFTRQLHALYTKSTLVGEDVNPLLKLGDLEQAEDVVQDSGNNYLMCVSESFDKQSKELTVGMVVVQPSIGDVMVDCFKDNVSHAELESRVLRIQPVEILVPSDLSETTERLLRNIALSSVQADDRIRIEKRESSMFEYPTAMQIIKDFYRDTPNPAVGTQEKELLFLKFGHSFKRLSSDADHMQLNAATMKNLEILCNQEFYVITSTLSRLSAELQALMPAIQSQLSSALLKNLLLDTPQLLSLAHNFLKVLDEKAAKIGNKTEMFVDLTDFPVIRNRKEEIRSVLSDIMEHRREVRLVLKNPSLDYTTVSGQQFLIEVKNSMSSIVPADWVKINSTKVVGRYHTPFIVEKHRRLQQLREQLVIDCNHEWINFLQPEVLEEKSQILITAGKHPVITSLMGDQDQYVPNDTHLQGDGKRAMIITGPNMGGKSSYIRQVALVTIMAQLGSFVPAREASVGIVDGIYVRMGASDNISRGRSTFMEELVEASDILARATSRSLVILDELGRGTSTHDGIAIAYATLESFIRDVKCMTLFVTHYPPLCELEHLYPQHVGNYHMAFLLNEPESTSDEEEVQPEFITFLYQLTEGAAARSYGLNVARLAEIPESILRTAAFKSKELEALVNSRRYVG</sequence>
<dbReference type="FunFam" id="3.40.1170.10:FF:000004">
    <property type="entry name" value="DNA mismatch repair protein"/>
    <property type="match status" value="1"/>
</dbReference>
<dbReference type="SUPFAM" id="SSF52540">
    <property type="entry name" value="P-loop containing nucleoside triphosphate hydrolases"/>
    <property type="match status" value="1"/>
</dbReference>
<evidence type="ECO:0000256" key="8">
    <source>
        <dbReference type="ARBA" id="ARBA00073774"/>
    </source>
</evidence>
<evidence type="ECO:0000313" key="11">
    <source>
        <dbReference type="EMBL" id="RXN21193.1"/>
    </source>
</evidence>
<evidence type="ECO:0000259" key="10">
    <source>
        <dbReference type="PROSITE" id="PS00486"/>
    </source>
</evidence>
<evidence type="ECO:0000256" key="3">
    <source>
        <dbReference type="ARBA" id="ARBA00022741"/>
    </source>
</evidence>
<dbReference type="GO" id="GO:0030983">
    <property type="term" value="F:mismatched DNA binding"/>
    <property type="evidence" value="ECO:0007669"/>
    <property type="project" value="InterPro"/>
</dbReference>
<feature type="region of interest" description="Disordered" evidence="9">
    <location>
        <begin position="1"/>
        <end position="76"/>
    </location>
</feature>
<feature type="compositionally biased region" description="Basic and acidic residues" evidence="9">
    <location>
        <begin position="57"/>
        <end position="76"/>
    </location>
</feature>
<evidence type="ECO:0000256" key="1">
    <source>
        <dbReference type="ARBA" id="ARBA00007094"/>
    </source>
</evidence>
<keyword evidence="12" id="KW-1185">Reference proteome</keyword>
<dbReference type="GO" id="GO:0006312">
    <property type="term" value="P:mitotic recombination"/>
    <property type="evidence" value="ECO:0007669"/>
    <property type="project" value="TreeGrafter"/>
</dbReference>
<proteinExistence type="inferred from homology"/>